<accession>A0A917HNT0</accession>
<sequence>MDMSRMKCGLLLFVVALLAAAGVAWGQNEVALQPPATILIIRHAEKLTDGRQDLSPVGYQRAAALPKLFDGSRSDLPVPQVLFATHVSKHSNRPVETITPLAAALKLPIDSTIMDDDYDALAKELLSGKYAGKVVLVAWHHGKIPQLAAALGAQPPYTPWPAEQFDRVWRIDYKDGKAILTDLPQSLLPGDSK</sequence>
<evidence type="ECO:0000313" key="3">
    <source>
        <dbReference type="Proteomes" id="UP000647241"/>
    </source>
</evidence>
<gene>
    <name evidence="2" type="ORF">GCM10011585_30590</name>
</gene>
<evidence type="ECO:0000256" key="1">
    <source>
        <dbReference type="SAM" id="SignalP"/>
    </source>
</evidence>
<organism evidence="2 3">
    <name type="scientific">Edaphobacter dinghuensis</name>
    <dbReference type="NCBI Taxonomy" id="1560005"/>
    <lineage>
        <taxon>Bacteria</taxon>
        <taxon>Pseudomonadati</taxon>
        <taxon>Acidobacteriota</taxon>
        <taxon>Terriglobia</taxon>
        <taxon>Terriglobales</taxon>
        <taxon>Acidobacteriaceae</taxon>
        <taxon>Edaphobacter</taxon>
    </lineage>
</organism>
<dbReference type="AlphaFoldDB" id="A0A917HNT0"/>
<feature type="signal peptide" evidence="1">
    <location>
        <begin position="1"/>
        <end position="26"/>
    </location>
</feature>
<dbReference type="EMBL" id="BMGT01000003">
    <property type="protein sequence ID" value="GGG84687.1"/>
    <property type="molecule type" value="Genomic_DNA"/>
</dbReference>
<evidence type="ECO:0008006" key="4">
    <source>
        <dbReference type="Google" id="ProtNLM"/>
    </source>
</evidence>
<dbReference type="CDD" id="cd07040">
    <property type="entry name" value="HP"/>
    <property type="match status" value="1"/>
</dbReference>
<dbReference type="InterPro" id="IPR029033">
    <property type="entry name" value="His_PPase_superfam"/>
</dbReference>
<proteinExistence type="predicted"/>
<reference evidence="2" key="1">
    <citation type="journal article" date="2014" name="Int. J. Syst. Evol. Microbiol.">
        <title>Complete genome sequence of Corynebacterium casei LMG S-19264T (=DSM 44701T), isolated from a smear-ripened cheese.</title>
        <authorList>
            <consortium name="US DOE Joint Genome Institute (JGI-PGF)"/>
            <person name="Walter F."/>
            <person name="Albersmeier A."/>
            <person name="Kalinowski J."/>
            <person name="Ruckert C."/>
        </authorList>
    </citation>
    <scope>NUCLEOTIDE SEQUENCE</scope>
    <source>
        <strain evidence="2">CGMCC 1.12997</strain>
    </source>
</reference>
<reference evidence="2" key="2">
    <citation type="submission" date="2020-09" db="EMBL/GenBank/DDBJ databases">
        <authorList>
            <person name="Sun Q."/>
            <person name="Zhou Y."/>
        </authorList>
    </citation>
    <scope>NUCLEOTIDE SEQUENCE</scope>
    <source>
        <strain evidence="2">CGMCC 1.12997</strain>
    </source>
</reference>
<keyword evidence="3" id="KW-1185">Reference proteome</keyword>
<feature type="chain" id="PRO_5037778025" description="Histidine phosphatase superfamily protein (Branch 1)" evidence="1">
    <location>
        <begin position="27"/>
        <end position="193"/>
    </location>
</feature>
<comment type="caution">
    <text evidence="2">The sequence shown here is derived from an EMBL/GenBank/DDBJ whole genome shotgun (WGS) entry which is preliminary data.</text>
</comment>
<dbReference type="Gene3D" id="3.40.50.1240">
    <property type="entry name" value="Phosphoglycerate mutase-like"/>
    <property type="match status" value="1"/>
</dbReference>
<evidence type="ECO:0000313" key="2">
    <source>
        <dbReference type="EMBL" id="GGG84687.1"/>
    </source>
</evidence>
<keyword evidence="1" id="KW-0732">Signal</keyword>
<name>A0A917HNT0_9BACT</name>
<protein>
    <recommendedName>
        <fullName evidence="4">Histidine phosphatase superfamily protein (Branch 1)</fullName>
    </recommendedName>
</protein>
<dbReference type="Proteomes" id="UP000647241">
    <property type="component" value="Unassembled WGS sequence"/>
</dbReference>
<dbReference type="SUPFAM" id="SSF53254">
    <property type="entry name" value="Phosphoglycerate mutase-like"/>
    <property type="match status" value="1"/>
</dbReference>